<dbReference type="AlphaFoldDB" id="A0A8S9Y8B8"/>
<dbReference type="PANTHER" id="PTHR21329">
    <property type="entry name" value="PHOSPHATIDYLINOSITOL N-ACETYLGLUCOSAMINYLTRANSFERASE SUBUNIT Q-RELATED"/>
    <property type="match status" value="1"/>
</dbReference>
<organism evidence="2 3">
    <name type="scientific">Paragonimus skrjabini miyazakii</name>
    <dbReference type="NCBI Taxonomy" id="59628"/>
    <lineage>
        <taxon>Eukaryota</taxon>
        <taxon>Metazoa</taxon>
        <taxon>Spiralia</taxon>
        <taxon>Lophotrochozoa</taxon>
        <taxon>Platyhelminthes</taxon>
        <taxon>Trematoda</taxon>
        <taxon>Digenea</taxon>
        <taxon>Plagiorchiida</taxon>
        <taxon>Troglotremata</taxon>
        <taxon>Troglotrematidae</taxon>
        <taxon>Paragonimus</taxon>
    </lineage>
</organism>
<evidence type="ECO:0000313" key="2">
    <source>
        <dbReference type="EMBL" id="KAF7232006.1"/>
    </source>
</evidence>
<dbReference type="GO" id="GO:0006506">
    <property type="term" value="P:GPI anchor biosynthetic process"/>
    <property type="evidence" value="ECO:0007669"/>
    <property type="project" value="InterPro"/>
</dbReference>
<accession>A0A8S9Y8B8</accession>
<gene>
    <name evidence="2" type="ORF">EG68_10649</name>
</gene>
<dbReference type="Proteomes" id="UP000822476">
    <property type="component" value="Unassembled WGS sequence"/>
</dbReference>
<feature type="transmembrane region" description="Helical" evidence="1">
    <location>
        <begin position="630"/>
        <end position="652"/>
    </location>
</feature>
<dbReference type="InterPro" id="IPR007720">
    <property type="entry name" value="PigQ/GPI1"/>
</dbReference>
<feature type="transmembrane region" description="Helical" evidence="1">
    <location>
        <begin position="552"/>
        <end position="574"/>
    </location>
</feature>
<name>A0A8S9Y8B8_9TREM</name>
<feature type="transmembrane region" description="Helical" evidence="1">
    <location>
        <begin position="445"/>
        <end position="471"/>
    </location>
</feature>
<dbReference type="GO" id="GO:0016020">
    <property type="term" value="C:membrane"/>
    <property type="evidence" value="ECO:0007669"/>
    <property type="project" value="InterPro"/>
</dbReference>
<dbReference type="OrthoDB" id="70250at2759"/>
<protein>
    <recommendedName>
        <fullName evidence="4">Phosphatidylinositol N-acetylglucosaminyltransferase subunit Q</fullName>
    </recommendedName>
</protein>
<keyword evidence="1" id="KW-0812">Transmembrane</keyword>
<dbReference type="EMBL" id="JTDE01022151">
    <property type="protein sequence ID" value="KAF7232006.1"/>
    <property type="molecule type" value="Genomic_DNA"/>
</dbReference>
<sequence length="757" mass="84765">MVRLRLNTTSNNECDKRNRIKAAYFHTTRFNMFVRALTKFTHSMRKSCDPHQRRTSCFESSFDDLKCDSGHKKSKSSCLVSGCPNCNIPSDAPCIDPSSLDVSLWITFPWDLLLSLRRYSLAELLDTLASKNSFLQTELPSLSFSNLVDLEHDFLEDKFGSALLSLIKRFTVSPADFHRSSSAELIGADDIVTQSESALRKSVVRLWMWIMRLCNASYTLSLARWHLNSNGHTHRLRGLIPRNLVRDELLHLDHSVLFATVTKSYIKGGNRLYRSTAAGARLQSTDPGMSLLGAIQLLLLILSLLAPLHLRSAPTVSGARSGRCPTLGDEQADSLWSFGNNGGTDCTQVPTLGWFDMNSSLSEQPYSNSSAVSSNYGSSLAVMSPFDLLRNLSAVDDSNECWFDTLNRWIEYFTCELTRLLLWLENGKPAGLKINLHLARLLGHFFLYHIIAWRAYASWMIRLAAFAIGLLQQLTEVHSVDELFCANLCTSACLMLGTVYLLASSAGHSSSVRTAIAFLLTYVSTVIRLTLALLGCLLLDLINLTVIHLTTFYIYIVNLLSLQLRAIGAAWRLCRNTSKWNPLRGRVDTVPDMCFQTSKLVTTKSSCLGRRMRQLQLCQTHGQDWHLDRLFVATLLGLAVGLCLLPTTLAFYVTFTMVRLSIVFVHQLLRKSIAFVLDVPTSALMAWAVNSKHSRTELAIIAPSFMSSNFPVLKLSLVRPSFQEAYRINRLLRNQNIFGPGLTFGALLRHVLTAKEI</sequence>
<dbReference type="Pfam" id="PF05024">
    <property type="entry name" value="Gpi1"/>
    <property type="match status" value="2"/>
</dbReference>
<keyword evidence="1" id="KW-0472">Membrane</keyword>
<evidence type="ECO:0000313" key="3">
    <source>
        <dbReference type="Proteomes" id="UP000822476"/>
    </source>
</evidence>
<keyword evidence="3" id="KW-1185">Reference proteome</keyword>
<dbReference type="PANTHER" id="PTHR21329:SF3">
    <property type="entry name" value="PHOSPHATIDYLINOSITOL N-ACETYLGLUCOSAMINYLTRANSFERASE SUBUNIT Q"/>
    <property type="match status" value="1"/>
</dbReference>
<evidence type="ECO:0008006" key="4">
    <source>
        <dbReference type="Google" id="ProtNLM"/>
    </source>
</evidence>
<feature type="transmembrane region" description="Helical" evidence="1">
    <location>
        <begin position="515"/>
        <end position="540"/>
    </location>
</feature>
<dbReference type="GO" id="GO:0005783">
    <property type="term" value="C:endoplasmic reticulum"/>
    <property type="evidence" value="ECO:0007669"/>
    <property type="project" value="TreeGrafter"/>
</dbReference>
<comment type="caution">
    <text evidence="2">The sequence shown here is derived from an EMBL/GenBank/DDBJ whole genome shotgun (WGS) entry which is preliminary data.</text>
</comment>
<keyword evidence="1" id="KW-1133">Transmembrane helix</keyword>
<reference evidence="2" key="1">
    <citation type="submission" date="2019-07" db="EMBL/GenBank/DDBJ databases">
        <title>Annotation for the trematode Paragonimus miyazaki's.</title>
        <authorList>
            <person name="Choi Y.-J."/>
        </authorList>
    </citation>
    <scope>NUCLEOTIDE SEQUENCE</scope>
    <source>
        <strain evidence="2">Japan</strain>
    </source>
</reference>
<proteinExistence type="predicted"/>
<feature type="transmembrane region" description="Helical" evidence="1">
    <location>
        <begin position="483"/>
        <end position="503"/>
    </location>
</feature>
<evidence type="ECO:0000256" key="1">
    <source>
        <dbReference type="SAM" id="Phobius"/>
    </source>
</evidence>